<evidence type="ECO:0000256" key="3">
    <source>
        <dbReference type="ARBA" id="ARBA00009528"/>
    </source>
</evidence>
<dbReference type="GO" id="GO:0006508">
    <property type="term" value="P:proteolysis"/>
    <property type="evidence" value="ECO:0007669"/>
    <property type="project" value="UniProtKB-KW"/>
</dbReference>
<dbReference type="AlphaFoldDB" id="A0A1M6FIE2"/>
<evidence type="ECO:0000256" key="7">
    <source>
        <dbReference type="ARBA" id="ARBA00049972"/>
    </source>
</evidence>
<keyword evidence="11" id="KW-1185">Reference proteome</keyword>
<evidence type="ECO:0000256" key="8">
    <source>
        <dbReference type="HAMAP-Rule" id="MF_00181"/>
    </source>
</evidence>
<accession>A0A1M6FIE2</accession>
<comment type="catalytic activity">
    <reaction evidence="2 8">
        <text>Release of an N-terminal amino acid, preferentially leucine, but not glutamic or aspartic acids.</text>
        <dbReference type="EC" id="3.4.11.10"/>
    </reaction>
</comment>
<dbReference type="GO" id="GO:0030145">
    <property type="term" value="F:manganese ion binding"/>
    <property type="evidence" value="ECO:0007669"/>
    <property type="project" value="UniProtKB-UniRule"/>
</dbReference>
<dbReference type="OrthoDB" id="9809354at2"/>
<evidence type="ECO:0000256" key="2">
    <source>
        <dbReference type="ARBA" id="ARBA00000967"/>
    </source>
</evidence>
<dbReference type="GO" id="GO:0070006">
    <property type="term" value="F:metalloaminopeptidase activity"/>
    <property type="evidence" value="ECO:0007669"/>
    <property type="project" value="InterPro"/>
</dbReference>
<dbReference type="Pfam" id="PF02789">
    <property type="entry name" value="Peptidase_M17_N"/>
    <property type="match status" value="1"/>
</dbReference>
<feature type="binding site" evidence="8">
    <location>
        <position position="290"/>
    </location>
    <ligand>
        <name>Mn(2+)</name>
        <dbReference type="ChEBI" id="CHEBI:29035"/>
        <label>2</label>
    </ligand>
</feature>
<evidence type="ECO:0000313" key="10">
    <source>
        <dbReference type="EMBL" id="SHI97443.1"/>
    </source>
</evidence>
<dbReference type="NCBIfam" id="NF002083">
    <property type="entry name" value="PRK00913.3-5"/>
    <property type="match status" value="1"/>
</dbReference>
<evidence type="ECO:0000259" key="9">
    <source>
        <dbReference type="PROSITE" id="PS00631"/>
    </source>
</evidence>
<feature type="binding site" evidence="8">
    <location>
        <position position="351"/>
    </location>
    <ligand>
        <name>Mn(2+)</name>
        <dbReference type="ChEBI" id="CHEBI:29035"/>
        <label>1</label>
    </ligand>
</feature>
<dbReference type="Gene3D" id="3.40.630.10">
    <property type="entry name" value="Zn peptidases"/>
    <property type="match status" value="1"/>
</dbReference>
<evidence type="ECO:0000256" key="4">
    <source>
        <dbReference type="ARBA" id="ARBA00022438"/>
    </source>
</evidence>
<feature type="binding site" evidence="8">
    <location>
        <position position="351"/>
    </location>
    <ligand>
        <name>Mn(2+)</name>
        <dbReference type="ChEBI" id="CHEBI:29035"/>
        <label>2</label>
    </ligand>
</feature>
<feature type="binding site" evidence="8">
    <location>
        <position position="272"/>
    </location>
    <ligand>
        <name>Mn(2+)</name>
        <dbReference type="ChEBI" id="CHEBI:29035"/>
        <label>1</label>
    </ligand>
</feature>
<keyword evidence="8" id="KW-0464">Manganese</keyword>
<gene>
    <name evidence="8" type="primary">pepA</name>
    <name evidence="10" type="ORF">SAMN02745975_01016</name>
</gene>
<keyword evidence="8" id="KW-0963">Cytoplasm</keyword>
<feature type="binding site" evidence="8">
    <location>
        <position position="349"/>
    </location>
    <ligand>
        <name>Mn(2+)</name>
        <dbReference type="ChEBI" id="CHEBI:29035"/>
        <label>1</label>
    </ligand>
</feature>
<feature type="active site" evidence="8">
    <location>
        <position position="353"/>
    </location>
</feature>
<proteinExistence type="inferred from homology"/>
<dbReference type="InterPro" id="IPR023042">
    <property type="entry name" value="Peptidase_M17_leu_NH2_pept"/>
</dbReference>
<name>A0A1M6FIE2_9FIRM</name>
<evidence type="ECO:0000256" key="5">
    <source>
        <dbReference type="ARBA" id="ARBA00022670"/>
    </source>
</evidence>
<dbReference type="Proteomes" id="UP000184536">
    <property type="component" value="Unassembled WGS sequence"/>
</dbReference>
<keyword evidence="6 8" id="KW-0378">Hydrolase</keyword>
<dbReference type="InterPro" id="IPR043472">
    <property type="entry name" value="Macro_dom-like"/>
</dbReference>
<dbReference type="PANTHER" id="PTHR11963:SF23">
    <property type="entry name" value="CYTOSOL AMINOPEPTIDASE"/>
    <property type="match status" value="1"/>
</dbReference>
<dbReference type="CDD" id="cd00433">
    <property type="entry name" value="Peptidase_M17"/>
    <property type="match status" value="1"/>
</dbReference>
<dbReference type="Gene3D" id="3.40.220.10">
    <property type="entry name" value="Leucine Aminopeptidase, subunit E, domain 1"/>
    <property type="match status" value="1"/>
</dbReference>
<keyword evidence="5 8" id="KW-0645">Protease</keyword>
<comment type="cofactor">
    <cofactor evidence="8">
        <name>Mn(2+)</name>
        <dbReference type="ChEBI" id="CHEBI:29035"/>
    </cofactor>
    <text evidence="8">Binds 2 manganese ions per subunit.</text>
</comment>
<comment type="subcellular location">
    <subcellularLocation>
        <location evidence="8">Cytoplasm</location>
    </subcellularLocation>
</comment>
<organism evidence="10 11">
    <name type="scientific">Geosporobacter subterraneus DSM 17957</name>
    <dbReference type="NCBI Taxonomy" id="1121919"/>
    <lineage>
        <taxon>Bacteria</taxon>
        <taxon>Bacillati</taxon>
        <taxon>Bacillota</taxon>
        <taxon>Clostridia</taxon>
        <taxon>Peptostreptococcales</taxon>
        <taxon>Thermotaleaceae</taxon>
        <taxon>Geosporobacter</taxon>
    </lineage>
</organism>
<dbReference type="NCBIfam" id="NF002074">
    <property type="entry name" value="PRK00913.1-4"/>
    <property type="match status" value="1"/>
</dbReference>
<dbReference type="EC" id="3.4.11.1" evidence="8"/>
<feature type="active site" evidence="8">
    <location>
        <position position="279"/>
    </location>
</feature>
<dbReference type="PANTHER" id="PTHR11963">
    <property type="entry name" value="LEUCINE AMINOPEPTIDASE-RELATED"/>
    <property type="match status" value="1"/>
</dbReference>
<dbReference type="PRINTS" id="PR00481">
    <property type="entry name" value="LAMNOPPTDASE"/>
</dbReference>
<sequence length="500" mass="53795">MEFHVIRGTVGDMTVDSLILCLFKDTKVLSPEIKELDRQLGGIISEMIAEESFAGKEMEVQVIHTLGKITPKKLILAGLGEEKKVDEEVLRNVLGSVVKKAGKLGDKRIALYLEEDLEKKICPVAIGQSLAEGALMSLYRFDKYKSGDRKQEEIQEILFIKKYEMENELIEKGIQRGVALAQAVNLARDMVNEPGNRMTPTVMAEAAKKIAGSHGMKVEILEKEDMEKLGMYALVGVTKGSAEPPKLIVIEYNGGDPQGEKIALVGKGLTFDAGGISIKPAQGMEDMKDDMAGGAAVIGAMEAIGALKPRVNIIAVVPACENLPSGTAQKPGDVVKSMNGKTIEIINTDAEGRLILVDAISYAIQKGADKVIDIATLTGACVVAFGHVTTGALTNNESLWLQVQEAAARAGDKIWQMPAFEEYKELIKSDIADIKNSGGRWGGMITAGLFIGSFVENKPWVHIDIAGTVSTKKDHGYRVKGPTGVGVRMLAHLAEILAGK</sequence>
<dbReference type="HAMAP" id="MF_00181">
    <property type="entry name" value="Cytosol_peptidase_M17"/>
    <property type="match status" value="1"/>
</dbReference>
<protein>
    <recommendedName>
        <fullName evidence="8">Probable cytosol aminopeptidase</fullName>
        <ecNumber evidence="8">3.4.11.1</ecNumber>
    </recommendedName>
    <alternativeName>
        <fullName evidence="8">Leucine aminopeptidase</fullName>
        <shortName evidence="8">LAP</shortName>
        <ecNumber evidence="8">3.4.11.10</ecNumber>
    </alternativeName>
    <alternativeName>
        <fullName evidence="8">Leucyl aminopeptidase</fullName>
    </alternativeName>
</protein>
<comment type="catalytic activity">
    <reaction evidence="1 8">
        <text>Release of an N-terminal amino acid, Xaa-|-Yaa-, in which Xaa is preferably Leu, but may be other amino acids including Pro although not Arg or Lys, and Yaa may be Pro. Amino acid amides and methyl esters are also readily hydrolyzed, but rates on arylamides are exceedingly low.</text>
        <dbReference type="EC" id="3.4.11.1"/>
    </reaction>
</comment>
<dbReference type="SUPFAM" id="SSF53187">
    <property type="entry name" value="Zn-dependent exopeptidases"/>
    <property type="match status" value="1"/>
</dbReference>
<dbReference type="Pfam" id="PF00883">
    <property type="entry name" value="Peptidase_M17"/>
    <property type="match status" value="1"/>
</dbReference>
<dbReference type="NCBIfam" id="NF002073">
    <property type="entry name" value="PRK00913.1-2"/>
    <property type="match status" value="1"/>
</dbReference>
<comment type="similarity">
    <text evidence="3 8">Belongs to the peptidase M17 family.</text>
</comment>
<dbReference type="EMBL" id="FQZV01000011">
    <property type="protein sequence ID" value="SHI97443.1"/>
    <property type="molecule type" value="Genomic_DNA"/>
</dbReference>
<dbReference type="EC" id="3.4.11.10" evidence="8"/>
<feature type="binding site" evidence="8">
    <location>
        <position position="272"/>
    </location>
    <ligand>
        <name>Mn(2+)</name>
        <dbReference type="ChEBI" id="CHEBI:29035"/>
        <label>2</label>
    </ligand>
</feature>
<evidence type="ECO:0000256" key="1">
    <source>
        <dbReference type="ARBA" id="ARBA00000135"/>
    </source>
</evidence>
<dbReference type="GO" id="GO:0005737">
    <property type="term" value="C:cytoplasm"/>
    <property type="evidence" value="ECO:0007669"/>
    <property type="project" value="UniProtKB-SubCell"/>
</dbReference>
<keyword evidence="4 8" id="KW-0031">Aminopeptidase</keyword>
<dbReference type="RefSeq" id="WP_110940277.1">
    <property type="nucleotide sequence ID" value="NZ_FQZV01000011.1"/>
</dbReference>
<reference evidence="11" key="1">
    <citation type="submission" date="2016-11" db="EMBL/GenBank/DDBJ databases">
        <authorList>
            <person name="Varghese N."/>
            <person name="Submissions S."/>
        </authorList>
    </citation>
    <scope>NUCLEOTIDE SEQUENCE [LARGE SCALE GENOMIC DNA]</scope>
    <source>
        <strain evidence="11">DSM 17957</strain>
    </source>
</reference>
<dbReference type="InterPro" id="IPR011356">
    <property type="entry name" value="Leucine_aapep/pepB"/>
</dbReference>
<dbReference type="PROSITE" id="PS00631">
    <property type="entry name" value="CYTOSOL_AP"/>
    <property type="match status" value="1"/>
</dbReference>
<feature type="domain" description="Cytosol aminopeptidase" evidence="9">
    <location>
        <begin position="347"/>
        <end position="354"/>
    </location>
</feature>
<dbReference type="STRING" id="1121919.SAMN02745975_01016"/>
<feature type="binding site" evidence="8">
    <location>
        <position position="267"/>
    </location>
    <ligand>
        <name>Mn(2+)</name>
        <dbReference type="ChEBI" id="CHEBI:29035"/>
        <label>2</label>
    </ligand>
</feature>
<evidence type="ECO:0000256" key="6">
    <source>
        <dbReference type="ARBA" id="ARBA00022801"/>
    </source>
</evidence>
<dbReference type="InterPro" id="IPR000819">
    <property type="entry name" value="Peptidase_M17_C"/>
</dbReference>
<comment type="function">
    <text evidence="7 8">Presumably involved in the processing and regular turnover of intracellular proteins. Catalyzes the removal of unsubstituted N-terminal amino acids from various peptides.</text>
</comment>
<keyword evidence="8" id="KW-0479">Metal-binding</keyword>
<evidence type="ECO:0000313" key="11">
    <source>
        <dbReference type="Proteomes" id="UP000184536"/>
    </source>
</evidence>
<dbReference type="SUPFAM" id="SSF52949">
    <property type="entry name" value="Macro domain-like"/>
    <property type="match status" value="1"/>
</dbReference>
<dbReference type="InterPro" id="IPR008283">
    <property type="entry name" value="Peptidase_M17_N"/>
</dbReference>